<evidence type="ECO:0000259" key="2">
    <source>
        <dbReference type="Pfam" id="PF00892"/>
    </source>
</evidence>
<dbReference type="Pfam" id="PF00892">
    <property type="entry name" value="EamA"/>
    <property type="match status" value="1"/>
</dbReference>
<keyword evidence="1" id="KW-0812">Transmembrane</keyword>
<feature type="transmembrane region" description="Helical" evidence="1">
    <location>
        <begin position="6"/>
        <end position="25"/>
    </location>
</feature>
<evidence type="ECO:0000256" key="1">
    <source>
        <dbReference type="SAM" id="Phobius"/>
    </source>
</evidence>
<evidence type="ECO:0000313" key="4">
    <source>
        <dbReference type="Proteomes" id="UP000178892"/>
    </source>
</evidence>
<accession>A0A1F5NV48</accession>
<dbReference type="SUPFAM" id="SSF103481">
    <property type="entry name" value="Multidrug resistance efflux transporter EmrE"/>
    <property type="match status" value="1"/>
</dbReference>
<dbReference type="Gene3D" id="1.10.3730.20">
    <property type="match status" value="1"/>
</dbReference>
<keyword evidence="1" id="KW-1133">Transmembrane helix</keyword>
<dbReference type="InterPro" id="IPR037185">
    <property type="entry name" value="EmrE-like"/>
</dbReference>
<dbReference type="AlphaFoldDB" id="A0A1F5NV48"/>
<feature type="transmembrane region" description="Helical" evidence="1">
    <location>
        <begin position="173"/>
        <end position="193"/>
    </location>
</feature>
<feature type="transmembrane region" description="Helical" evidence="1">
    <location>
        <begin position="245"/>
        <end position="264"/>
    </location>
</feature>
<organism evidence="3 4">
    <name type="scientific">Candidatus Doudnabacteria bacterium RIFCSPHIGHO2_01_FULL_46_24</name>
    <dbReference type="NCBI Taxonomy" id="1817825"/>
    <lineage>
        <taxon>Bacteria</taxon>
        <taxon>Candidatus Doudnaibacteriota</taxon>
    </lineage>
</organism>
<feature type="transmembrane region" description="Helical" evidence="1">
    <location>
        <begin position="214"/>
        <end position="233"/>
    </location>
</feature>
<protein>
    <recommendedName>
        <fullName evidence="2">EamA domain-containing protein</fullName>
    </recommendedName>
</protein>
<feature type="transmembrane region" description="Helical" evidence="1">
    <location>
        <begin position="92"/>
        <end position="111"/>
    </location>
</feature>
<evidence type="ECO:0000313" key="3">
    <source>
        <dbReference type="EMBL" id="OGE81230.1"/>
    </source>
</evidence>
<keyword evidence="1" id="KW-0472">Membrane</keyword>
<name>A0A1F5NV48_9BACT</name>
<dbReference type="Proteomes" id="UP000178892">
    <property type="component" value="Unassembled WGS sequence"/>
</dbReference>
<feature type="transmembrane region" description="Helical" evidence="1">
    <location>
        <begin position="147"/>
        <end position="167"/>
    </location>
</feature>
<feature type="transmembrane region" description="Helical" evidence="1">
    <location>
        <begin position="32"/>
        <end position="50"/>
    </location>
</feature>
<feature type="transmembrane region" description="Helical" evidence="1">
    <location>
        <begin position="117"/>
        <end position="135"/>
    </location>
</feature>
<feature type="transmembrane region" description="Helical" evidence="1">
    <location>
        <begin position="62"/>
        <end position="80"/>
    </location>
</feature>
<dbReference type="STRING" id="1817825.A2720_01685"/>
<reference evidence="3 4" key="1">
    <citation type="journal article" date="2016" name="Nat. Commun.">
        <title>Thousands of microbial genomes shed light on interconnected biogeochemical processes in an aquifer system.</title>
        <authorList>
            <person name="Anantharaman K."/>
            <person name="Brown C.T."/>
            <person name="Hug L.A."/>
            <person name="Sharon I."/>
            <person name="Castelle C.J."/>
            <person name="Probst A.J."/>
            <person name="Thomas B.C."/>
            <person name="Singh A."/>
            <person name="Wilkins M.J."/>
            <person name="Karaoz U."/>
            <person name="Brodie E.L."/>
            <person name="Williams K.H."/>
            <person name="Hubbard S.S."/>
            <person name="Banfield J.F."/>
        </authorList>
    </citation>
    <scope>NUCLEOTIDE SEQUENCE [LARGE SCALE GENOMIC DNA]</scope>
</reference>
<feature type="domain" description="EamA" evidence="2">
    <location>
        <begin position="2"/>
        <end position="134"/>
    </location>
</feature>
<dbReference type="EMBL" id="MFEL01000010">
    <property type="protein sequence ID" value="OGE81230.1"/>
    <property type="molecule type" value="Genomic_DNA"/>
</dbReference>
<comment type="caution">
    <text evidence="3">The sequence shown here is derived from an EMBL/GenBank/DDBJ whole genome shotgun (WGS) entry which is preliminary data.</text>
</comment>
<feature type="transmembrane region" description="Helical" evidence="1">
    <location>
        <begin position="276"/>
        <end position="294"/>
    </location>
</feature>
<sequence>MTWIYFAVSAYLLLAISGVIDKFLVSKVVRHPAAYAFYIGITGPFSLLLAPFGLKMISVSDFYIAAVAGACFVLGMYYYFTAVSKASVSRILPIFGGLLPLFTLILAYFALNERLDFSQYWAFAFLVFGTILLAYKKEAGGLQKSALAYSALAALLMALTAVLSKHIFEVSNFVSGMVWTRMSFLPVALLFLLTPENRQRILRAPKQARAGNIVIYYTSRFSGSVAGFLQNYAVSLGSVTVVNALQGTQFVFLLGLTTGLSLYFPKVLKEQISKGILQQKILAIVLISLGLFFLTR</sequence>
<dbReference type="InterPro" id="IPR000620">
    <property type="entry name" value="EamA_dom"/>
</dbReference>
<gene>
    <name evidence="3" type="ORF">A2720_01685</name>
</gene>
<proteinExistence type="predicted"/>
<dbReference type="GO" id="GO:0016020">
    <property type="term" value="C:membrane"/>
    <property type="evidence" value="ECO:0007669"/>
    <property type="project" value="InterPro"/>
</dbReference>